<evidence type="ECO:0000313" key="2">
    <source>
        <dbReference type="Proteomes" id="UP000042997"/>
    </source>
</evidence>
<proteinExistence type="predicted"/>
<dbReference type="InterPro" id="IPR050583">
    <property type="entry name" value="Mycobacterial_A85_antigen"/>
</dbReference>
<sequence>MVVARRPALVRLLTTGTALAAVTVLGAGAAVAAPGTGSNSGSSVPAAFQEDPGPLPELRDIETAAIVGETPIAERAVRLTVASPALRRDVGVEVLLPADNSVPRPTLFLLDGVSARNHTSGWMNIGGAPAFFADKNVNVVMPNGGRGSLYSDWLQSDPKLGLNKWETFLTQELPPLLAARLNSNGVNAIAGNSMGGQAAMMLAHRHPELYRGVAAFSGCYSTVDLLGSAVVQTSTSSQGGDAVNMWGPPGSREWAEHDTVAHAENLAGKELYLSAATGVPGPHETPDTPDLARTLVLGGILEAGSRMCTQRLEERLGALKIPVTVTYEPVGVHAWGYWRDQLPKAWPTLQRALETRP</sequence>
<dbReference type="SUPFAM" id="SSF53474">
    <property type="entry name" value="alpha/beta-Hydrolases"/>
    <property type="match status" value="1"/>
</dbReference>
<gene>
    <name evidence="1" type="ORF">RHRU231_960118</name>
</gene>
<dbReference type="EC" id="2.3.1.-" evidence="1"/>
<dbReference type="Gene3D" id="3.40.50.1820">
    <property type="entry name" value="alpha/beta hydrolase"/>
    <property type="match status" value="1"/>
</dbReference>
<dbReference type="PANTHER" id="PTHR48098">
    <property type="entry name" value="ENTEROCHELIN ESTERASE-RELATED"/>
    <property type="match status" value="1"/>
</dbReference>
<accession>A0A098BV37</accession>
<evidence type="ECO:0000313" key="1">
    <source>
        <dbReference type="EMBL" id="CDZ92589.1"/>
    </source>
</evidence>
<dbReference type="PANTHER" id="PTHR48098:SF1">
    <property type="entry name" value="DIACYLGLYCEROL ACYLTRANSFERASE_MYCOLYLTRANSFERASE AG85A"/>
    <property type="match status" value="1"/>
</dbReference>
<dbReference type="AlphaFoldDB" id="A0A098BV37"/>
<dbReference type="OrthoDB" id="4510758at2"/>
<dbReference type="GeneID" id="66835143"/>
<dbReference type="GO" id="GO:0016747">
    <property type="term" value="F:acyltransferase activity, transferring groups other than amino-acyl groups"/>
    <property type="evidence" value="ECO:0007669"/>
    <property type="project" value="TreeGrafter"/>
</dbReference>
<organism evidence="1 2">
    <name type="scientific">Rhodococcus ruber</name>
    <dbReference type="NCBI Taxonomy" id="1830"/>
    <lineage>
        <taxon>Bacteria</taxon>
        <taxon>Bacillati</taxon>
        <taxon>Actinomycetota</taxon>
        <taxon>Actinomycetes</taxon>
        <taxon>Mycobacteriales</taxon>
        <taxon>Nocardiaceae</taxon>
        <taxon>Rhodococcus</taxon>
    </lineage>
</organism>
<dbReference type="EMBL" id="CCSD01000112">
    <property type="protein sequence ID" value="CDZ92589.1"/>
    <property type="molecule type" value="Genomic_DNA"/>
</dbReference>
<dbReference type="eggNOG" id="COG0627">
    <property type="taxonomic scope" value="Bacteria"/>
</dbReference>
<dbReference type="InterPro" id="IPR000801">
    <property type="entry name" value="Esterase-like"/>
</dbReference>
<reference evidence="1 2" key="1">
    <citation type="journal article" date="2014" name="Genome Announc.">
        <title>Draft Genome Sequence of Propane- and Butane-Oxidizing Actinobacterium Rhodococcus ruber IEGM 231.</title>
        <authorList>
            <person name="Ivshina I.B."/>
            <person name="Kuyukina M.S."/>
            <person name="Krivoruchko A.V."/>
            <person name="Barbe V."/>
            <person name="Fischer C."/>
        </authorList>
    </citation>
    <scope>NUCLEOTIDE SEQUENCE [LARGE SCALE GENOMIC DNA]</scope>
</reference>
<dbReference type="Proteomes" id="UP000042997">
    <property type="component" value="Unassembled WGS sequence"/>
</dbReference>
<keyword evidence="1" id="KW-0808">Transferase</keyword>
<dbReference type="Pfam" id="PF00756">
    <property type="entry name" value="Esterase"/>
    <property type="match status" value="1"/>
</dbReference>
<name>A0A098BV37_9NOCA</name>
<keyword evidence="1" id="KW-0012">Acyltransferase</keyword>
<dbReference type="KEGG" id="rrz:CS378_24710"/>
<dbReference type="RefSeq" id="WP_010595789.1">
    <property type="nucleotide sequence ID" value="NZ_CP023714.1"/>
</dbReference>
<protein>
    <submittedName>
        <fullName evidence="1">Putative mycolyltransferase</fullName>
        <ecNumber evidence="1">2.3.1.-</ecNumber>
    </submittedName>
</protein>
<dbReference type="InterPro" id="IPR029058">
    <property type="entry name" value="AB_hydrolase_fold"/>
</dbReference>